<organism evidence="1 3">
    <name type="scientific">Medicago truncatula</name>
    <name type="common">Barrel medic</name>
    <name type="synonym">Medicago tribuloides</name>
    <dbReference type="NCBI Taxonomy" id="3880"/>
    <lineage>
        <taxon>Eukaryota</taxon>
        <taxon>Viridiplantae</taxon>
        <taxon>Streptophyta</taxon>
        <taxon>Embryophyta</taxon>
        <taxon>Tracheophyta</taxon>
        <taxon>Spermatophyta</taxon>
        <taxon>Magnoliopsida</taxon>
        <taxon>eudicotyledons</taxon>
        <taxon>Gunneridae</taxon>
        <taxon>Pentapetalae</taxon>
        <taxon>rosids</taxon>
        <taxon>fabids</taxon>
        <taxon>Fabales</taxon>
        <taxon>Fabaceae</taxon>
        <taxon>Papilionoideae</taxon>
        <taxon>50 kb inversion clade</taxon>
        <taxon>NPAAA clade</taxon>
        <taxon>Hologalegina</taxon>
        <taxon>IRL clade</taxon>
        <taxon>Trifolieae</taxon>
        <taxon>Medicago</taxon>
    </lineage>
</organism>
<evidence type="ECO:0000313" key="2">
    <source>
        <dbReference type="EnsemblPlants" id="KEH39025"/>
    </source>
</evidence>
<protein>
    <submittedName>
        <fullName evidence="1 2">Uncharacterized protein</fullName>
    </submittedName>
</protein>
<proteinExistence type="predicted"/>
<reference evidence="2" key="3">
    <citation type="submission" date="2015-04" db="UniProtKB">
        <authorList>
            <consortium name="EnsemblPlants"/>
        </authorList>
    </citation>
    <scope>IDENTIFICATION</scope>
    <source>
        <strain evidence="2">cv. Jemalong A17</strain>
    </source>
</reference>
<dbReference type="EnsemblPlants" id="KEH39025">
    <property type="protein sequence ID" value="KEH39025"/>
    <property type="gene ID" value="MTR_2g089315"/>
</dbReference>
<reference evidence="1 3" key="2">
    <citation type="journal article" date="2014" name="BMC Genomics">
        <title>An improved genome release (version Mt4.0) for the model legume Medicago truncatula.</title>
        <authorList>
            <person name="Tang H."/>
            <person name="Krishnakumar V."/>
            <person name="Bidwell S."/>
            <person name="Rosen B."/>
            <person name="Chan A."/>
            <person name="Zhou S."/>
            <person name="Gentzbittel L."/>
            <person name="Childs K.L."/>
            <person name="Yandell M."/>
            <person name="Gundlach H."/>
            <person name="Mayer K.F."/>
            <person name="Schwartz D.C."/>
            <person name="Town C.D."/>
        </authorList>
    </citation>
    <scope>GENOME REANNOTATION</scope>
    <source>
        <strain evidence="1">A17</strain>
        <strain evidence="2 3">cv. Jemalong A17</strain>
    </source>
</reference>
<sequence length="51" mass="5936">MARQWSCDIDIVRLYLVVTAYIMHTKKFGSEAHDLVSRKESLFIEAISSYL</sequence>
<keyword evidence="3" id="KW-1185">Reference proteome</keyword>
<dbReference type="HOGENOM" id="CLU_3109395_0_0_1"/>
<evidence type="ECO:0000313" key="1">
    <source>
        <dbReference type="EMBL" id="KEH39025.1"/>
    </source>
</evidence>
<dbReference type="AlphaFoldDB" id="A0A072VLJ4"/>
<name>A0A072VLJ4_MEDTR</name>
<dbReference type="EMBL" id="CM001218">
    <property type="protein sequence ID" value="KEH39025.1"/>
    <property type="molecule type" value="Genomic_DNA"/>
</dbReference>
<gene>
    <name evidence="1" type="ordered locus">MTR_2g089315</name>
</gene>
<reference evidence="1 3" key="1">
    <citation type="journal article" date="2011" name="Nature">
        <title>The Medicago genome provides insight into the evolution of rhizobial symbioses.</title>
        <authorList>
            <person name="Young N.D."/>
            <person name="Debelle F."/>
            <person name="Oldroyd G.E."/>
            <person name="Geurts R."/>
            <person name="Cannon S.B."/>
            <person name="Udvardi M.K."/>
            <person name="Benedito V.A."/>
            <person name="Mayer K.F."/>
            <person name="Gouzy J."/>
            <person name="Schoof H."/>
            <person name="Van de Peer Y."/>
            <person name="Proost S."/>
            <person name="Cook D.R."/>
            <person name="Meyers B.C."/>
            <person name="Spannagl M."/>
            <person name="Cheung F."/>
            <person name="De Mita S."/>
            <person name="Krishnakumar V."/>
            <person name="Gundlach H."/>
            <person name="Zhou S."/>
            <person name="Mudge J."/>
            <person name="Bharti A.K."/>
            <person name="Murray J.D."/>
            <person name="Naoumkina M.A."/>
            <person name="Rosen B."/>
            <person name="Silverstein K.A."/>
            <person name="Tang H."/>
            <person name="Rombauts S."/>
            <person name="Zhao P.X."/>
            <person name="Zhou P."/>
            <person name="Barbe V."/>
            <person name="Bardou P."/>
            <person name="Bechner M."/>
            <person name="Bellec A."/>
            <person name="Berger A."/>
            <person name="Berges H."/>
            <person name="Bidwell S."/>
            <person name="Bisseling T."/>
            <person name="Choisne N."/>
            <person name="Couloux A."/>
            <person name="Denny R."/>
            <person name="Deshpande S."/>
            <person name="Dai X."/>
            <person name="Doyle J.J."/>
            <person name="Dudez A.M."/>
            <person name="Farmer A.D."/>
            <person name="Fouteau S."/>
            <person name="Franken C."/>
            <person name="Gibelin C."/>
            <person name="Gish J."/>
            <person name="Goldstein S."/>
            <person name="Gonzalez A.J."/>
            <person name="Green P.J."/>
            <person name="Hallab A."/>
            <person name="Hartog M."/>
            <person name="Hua A."/>
            <person name="Humphray S.J."/>
            <person name="Jeong D.H."/>
            <person name="Jing Y."/>
            <person name="Jocker A."/>
            <person name="Kenton S.M."/>
            <person name="Kim D.J."/>
            <person name="Klee K."/>
            <person name="Lai H."/>
            <person name="Lang C."/>
            <person name="Lin S."/>
            <person name="Macmil S.L."/>
            <person name="Magdelenat G."/>
            <person name="Matthews L."/>
            <person name="McCorrison J."/>
            <person name="Monaghan E.L."/>
            <person name="Mun J.H."/>
            <person name="Najar F.Z."/>
            <person name="Nicholson C."/>
            <person name="Noirot C."/>
            <person name="O'Bleness M."/>
            <person name="Paule C.R."/>
            <person name="Poulain J."/>
            <person name="Prion F."/>
            <person name="Qin B."/>
            <person name="Qu C."/>
            <person name="Retzel E.F."/>
            <person name="Riddle C."/>
            <person name="Sallet E."/>
            <person name="Samain S."/>
            <person name="Samson N."/>
            <person name="Sanders I."/>
            <person name="Saurat O."/>
            <person name="Scarpelli C."/>
            <person name="Schiex T."/>
            <person name="Segurens B."/>
            <person name="Severin A.J."/>
            <person name="Sherrier D.J."/>
            <person name="Shi R."/>
            <person name="Sims S."/>
            <person name="Singer S.R."/>
            <person name="Sinharoy S."/>
            <person name="Sterck L."/>
            <person name="Viollet A."/>
            <person name="Wang B.B."/>
            <person name="Wang K."/>
            <person name="Wang M."/>
            <person name="Wang X."/>
            <person name="Warfsmann J."/>
            <person name="Weissenbach J."/>
            <person name="White D.D."/>
            <person name="White J.D."/>
            <person name="Wiley G.B."/>
            <person name="Wincker P."/>
            <person name="Xing Y."/>
            <person name="Yang L."/>
            <person name="Yao Z."/>
            <person name="Ying F."/>
            <person name="Zhai J."/>
            <person name="Zhou L."/>
            <person name="Zuber A."/>
            <person name="Denarie J."/>
            <person name="Dixon R.A."/>
            <person name="May G.D."/>
            <person name="Schwartz D.C."/>
            <person name="Rogers J."/>
            <person name="Quetier F."/>
            <person name="Town C.D."/>
            <person name="Roe B.A."/>
        </authorList>
    </citation>
    <scope>NUCLEOTIDE SEQUENCE [LARGE SCALE GENOMIC DNA]</scope>
    <source>
        <strain evidence="1">A17</strain>
        <strain evidence="2 3">cv. Jemalong A17</strain>
    </source>
</reference>
<dbReference type="Proteomes" id="UP000002051">
    <property type="component" value="Chromosome 2"/>
</dbReference>
<evidence type="ECO:0000313" key="3">
    <source>
        <dbReference type="Proteomes" id="UP000002051"/>
    </source>
</evidence>
<accession>A0A072VLJ4</accession>